<sequence length="52" mass="6405">MLNQTKEMFIQWLILINPSAYNEDELKNKSIEELQQLFIFARQMQVEEDEEW</sequence>
<evidence type="ECO:0000313" key="1">
    <source>
        <dbReference type="EMBL" id="VYT73271.1"/>
    </source>
</evidence>
<dbReference type="RefSeq" id="WP_156666453.1">
    <property type="nucleotide sequence ID" value="NZ_CACRUO010000015.1"/>
</dbReference>
<dbReference type="AlphaFoldDB" id="A0A6N2Z207"/>
<name>A0A6N2Z207_STASI</name>
<reference evidence="1" key="1">
    <citation type="submission" date="2019-11" db="EMBL/GenBank/DDBJ databases">
        <authorList>
            <person name="Feng L."/>
        </authorList>
    </citation>
    <scope>NUCLEOTIDE SEQUENCE</scope>
    <source>
        <strain evidence="1">SsimulansLFYP27</strain>
    </source>
</reference>
<dbReference type="EMBL" id="CACRUO010000015">
    <property type="protein sequence ID" value="VYT73271.1"/>
    <property type="molecule type" value="Genomic_DNA"/>
</dbReference>
<organism evidence="1">
    <name type="scientific">Staphylococcus simulans</name>
    <dbReference type="NCBI Taxonomy" id="1286"/>
    <lineage>
        <taxon>Bacteria</taxon>
        <taxon>Bacillati</taxon>
        <taxon>Bacillota</taxon>
        <taxon>Bacilli</taxon>
        <taxon>Bacillales</taxon>
        <taxon>Staphylococcaceae</taxon>
        <taxon>Staphylococcus</taxon>
    </lineage>
</organism>
<proteinExistence type="predicted"/>
<accession>A0A6N2Z207</accession>
<gene>
    <name evidence="1" type="ORF">SSLFYP27_00502</name>
</gene>
<protein>
    <submittedName>
        <fullName evidence="1">Uncharacterized protein</fullName>
    </submittedName>
</protein>